<proteinExistence type="predicted"/>
<comment type="subcellular location">
    <subcellularLocation>
        <location evidence="1">Cell inner membrane</location>
        <topology evidence="1">Multi-pass membrane protein</topology>
    </subcellularLocation>
</comment>
<reference evidence="8" key="1">
    <citation type="submission" date="2023-01" db="EMBL/GenBank/DDBJ databases">
        <title>Metagenome sequencing of chrysophaentin producing Chrysophaeum taylorii.</title>
        <authorList>
            <person name="Davison J."/>
            <person name="Bewley C."/>
        </authorList>
    </citation>
    <scope>NUCLEOTIDE SEQUENCE</scope>
    <source>
        <strain evidence="8">NIES-1699</strain>
    </source>
</reference>
<feature type="transmembrane region" description="Helical" evidence="7">
    <location>
        <begin position="617"/>
        <end position="643"/>
    </location>
</feature>
<feature type="region of interest" description="Disordered" evidence="6">
    <location>
        <begin position="402"/>
        <end position="431"/>
    </location>
</feature>
<dbReference type="PANTHER" id="PTHR30341:SF0">
    <property type="entry name" value="NA(+)_H(+) ANTIPORTER NHAA"/>
    <property type="match status" value="1"/>
</dbReference>
<dbReference type="InterPro" id="IPR023171">
    <property type="entry name" value="Na/H_antiporter_dom_sf"/>
</dbReference>
<evidence type="ECO:0000256" key="2">
    <source>
        <dbReference type="ARBA" id="ARBA00022475"/>
    </source>
</evidence>
<evidence type="ECO:0000256" key="7">
    <source>
        <dbReference type="SAM" id="Phobius"/>
    </source>
</evidence>
<feature type="transmembrane region" description="Helical" evidence="7">
    <location>
        <begin position="492"/>
        <end position="517"/>
    </location>
</feature>
<feature type="compositionally biased region" description="Basic and acidic residues" evidence="6">
    <location>
        <begin position="12"/>
        <end position="23"/>
    </location>
</feature>
<evidence type="ECO:0000256" key="1">
    <source>
        <dbReference type="ARBA" id="ARBA00004429"/>
    </source>
</evidence>
<evidence type="ECO:0008006" key="10">
    <source>
        <dbReference type="Google" id="ProtNLM"/>
    </source>
</evidence>
<dbReference type="GO" id="GO:0005886">
    <property type="term" value="C:plasma membrane"/>
    <property type="evidence" value="ECO:0007669"/>
    <property type="project" value="UniProtKB-SubCell"/>
</dbReference>
<dbReference type="PANTHER" id="PTHR30341">
    <property type="entry name" value="SODIUM ION/PROTON ANTIPORTER NHAA-RELATED"/>
    <property type="match status" value="1"/>
</dbReference>
<keyword evidence="4 7" id="KW-1133">Transmembrane helix</keyword>
<feature type="transmembrane region" description="Helical" evidence="7">
    <location>
        <begin position="759"/>
        <end position="778"/>
    </location>
</feature>
<dbReference type="InterPro" id="IPR004670">
    <property type="entry name" value="NhaA"/>
</dbReference>
<feature type="compositionally biased region" description="Low complexity" evidence="6">
    <location>
        <begin position="412"/>
        <end position="424"/>
    </location>
</feature>
<dbReference type="AlphaFoldDB" id="A0AAD7XPG9"/>
<gene>
    <name evidence="8" type="ORF">CTAYLR_005748</name>
</gene>
<feature type="transmembrane region" description="Helical" evidence="7">
    <location>
        <begin position="790"/>
        <end position="811"/>
    </location>
</feature>
<evidence type="ECO:0000256" key="3">
    <source>
        <dbReference type="ARBA" id="ARBA00022692"/>
    </source>
</evidence>
<dbReference type="Gene3D" id="3.40.930.10">
    <property type="entry name" value="Mannitol-specific EII, Chain A"/>
    <property type="match status" value="1"/>
</dbReference>
<evidence type="ECO:0000256" key="4">
    <source>
        <dbReference type="ARBA" id="ARBA00022989"/>
    </source>
</evidence>
<evidence type="ECO:0000256" key="5">
    <source>
        <dbReference type="ARBA" id="ARBA00023136"/>
    </source>
</evidence>
<feature type="transmembrane region" description="Helical" evidence="7">
    <location>
        <begin position="529"/>
        <end position="551"/>
    </location>
</feature>
<dbReference type="Pfam" id="PF06965">
    <property type="entry name" value="Na_H_antiport_1"/>
    <property type="match status" value="1"/>
</dbReference>
<sequence length="912" mass="100244">MLSSSKGVAAVHPEDEGKAKETAAAEEPCPQELFFDEERVTMFSAQHLFAEMHVYHHDVWYETHRWNYGLQQHLISGPASRKTTSQAAWSKPQLSKISVAALLWLRDQLKPELVLLDVAPELCAVVRAVVSALVSVGSLDEGDSSQAEVLLLAHLNSEKFVRETRLEDGEEDALAADADEEAVQILVDDRALAKISTICLVRLEKGERSTKTGFEEKTGKNLYARFICFIFGSTRFNPNGGQGRSFKFLNRASRDERLSFREVVPEHVVGIDLGCAMAMIMQDDSVVQTFYCASNASDVVSAIDQCLSELHVVPRMMCPTNRGVRARAKRMLQQMGRLTQEDKWLSKQENIFTQGSRYSIDGLVLAMEKFAIPLLAGICVAIILSNTRARSYDRWVGTGHATTSHDDDHASHSSNSTYNATTSSYDDDDDDDDGVSHPTIFGLRINGHDVTLHFIVNDVLMCLFFGLASKEIVEAFQPGGSLHPIKLAINPLAATLGGCFFPVLTYLLLVIAAYSVGFLNDSYSLGAYLNGWGIPTATDISIAWVTALWVFGPGHPAINFLLLLAVVDDGLGLVIIALAYPDPHAPLKPQWLGLVLLGMFVAYCLRRLNCAKWSPYVFIAGPFAWFGLLYASLHPSLALVFVVPFMPLKLESNILPTLKEIFSEELNANIAAGSAEAHAHSPLHEFEEATKTLVDFFVLFVFGIVNAGVKVDEVGPLTAIVVLALVIGKTLGITCASLVSERLGYGLPEGMRRCDLVCVGLISSVGLTVSLFISGEAFQRKPRLQNQAKMGALLSLGTAIVMTSLASSPIWTSMVPPQLPKRQFSVQHRRSSYMIEEVSLGEMVAKNMKQNMDKIHRVEATIEQATKLTREENRKVFETTSIGEKEKLIEQFRNRSNSASDITNALPKDEGS</sequence>
<name>A0AAD7XPG9_9STRA</name>
<feature type="transmembrane region" description="Helical" evidence="7">
    <location>
        <begin position="587"/>
        <end position="605"/>
    </location>
</feature>
<feature type="transmembrane region" description="Helical" evidence="7">
    <location>
        <begin position="363"/>
        <end position="384"/>
    </location>
</feature>
<feature type="transmembrane region" description="Helical" evidence="7">
    <location>
        <begin position="692"/>
        <end position="709"/>
    </location>
</feature>
<dbReference type="EMBL" id="JAQMWT010000167">
    <property type="protein sequence ID" value="KAJ8608499.1"/>
    <property type="molecule type" value="Genomic_DNA"/>
</dbReference>
<dbReference type="Gene3D" id="1.20.1530.10">
    <property type="entry name" value="Na+/H+ antiporter like domain"/>
    <property type="match status" value="1"/>
</dbReference>
<keyword evidence="5 7" id="KW-0472">Membrane</keyword>
<comment type="caution">
    <text evidence="8">The sequence shown here is derived from an EMBL/GenBank/DDBJ whole genome shotgun (WGS) entry which is preliminary data.</text>
</comment>
<organism evidence="8 9">
    <name type="scientific">Chrysophaeum taylorii</name>
    <dbReference type="NCBI Taxonomy" id="2483200"/>
    <lineage>
        <taxon>Eukaryota</taxon>
        <taxon>Sar</taxon>
        <taxon>Stramenopiles</taxon>
        <taxon>Ochrophyta</taxon>
        <taxon>Pelagophyceae</taxon>
        <taxon>Pelagomonadales</taxon>
        <taxon>Pelagomonadaceae</taxon>
        <taxon>Chrysophaeum</taxon>
    </lineage>
</organism>
<dbReference type="Proteomes" id="UP001230188">
    <property type="component" value="Unassembled WGS sequence"/>
</dbReference>
<dbReference type="GO" id="GO:0015385">
    <property type="term" value="F:sodium:proton antiporter activity"/>
    <property type="evidence" value="ECO:0007669"/>
    <property type="project" value="TreeGrafter"/>
</dbReference>
<evidence type="ECO:0000313" key="8">
    <source>
        <dbReference type="EMBL" id="KAJ8608499.1"/>
    </source>
</evidence>
<feature type="transmembrane region" description="Helical" evidence="7">
    <location>
        <begin position="716"/>
        <end position="739"/>
    </location>
</feature>
<protein>
    <recommendedName>
        <fullName evidence="10">Na+/H+ antiporter</fullName>
    </recommendedName>
</protein>
<keyword evidence="2" id="KW-1003">Cell membrane</keyword>
<accession>A0AAD7XPG9</accession>
<dbReference type="GO" id="GO:0006885">
    <property type="term" value="P:regulation of pH"/>
    <property type="evidence" value="ECO:0007669"/>
    <property type="project" value="InterPro"/>
</dbReference>
<evidence type="ECO:0000313" key="9">
    <source>
        <dbReference type="Proteomes" id="UP001230188"/>
    </source>
</evidence>
<evidence type="ECO:0000256" key="6">
    <source>
        <dbReference type="SAM" id="MobiDB-lite"/>
    </source>
</evidence>
<keyword evidence="3 7" id="KW-0812">Transmembrane</keyword>
<feature type="region of interest" description="Disordered" evidence="6">
    <location>
        <begin position="1"/>
        <end position="25"/>
    </location>
</feature>
<dbReference type="InterPro" id="IPR016152">
    <property type="entry name" value="PTrfase/Anion_transptr"/>
</dbReference>
<feature type="transmembrane region" description="Helical" evidence="7">
    <location>
        <begin position="558"/>
        <end position="581"/>
    </location>
</feature>
<keyword evidence="9" id="KW-1185">Reference proteome</keyword>